<sequence>MTNKSTKQLEILRFIYRTEQKNGYPPTVREIGQAVNLSSTSTVHGHLSRLQKKGYLHKDPAKPRSLSVTTSGQEALGLNQAPLLMLNPQDDLALNPSAEPTFLPVPEQLIPKNDHLFMFQQPNANMQDSGILAGDYLIVYQQDTATNGDLVIVRPPEQPTQALRFFHEADHIRLQAEHAGQAPFIVGDISILGRVIGLYRNQL</sequence>
<evidence type="ECO:0000256" key="2">
    <source>
        <dbReference type="ARBA" id="ARBA00022705"/>
    </source>
</evidence>
<accession>A0A0R2FY71</accession>
<dbReference type="GO" id="GO:0004252">
    <property type="term" value="F:serine-type endopeptidase activity"/>
    <property type="evidence" value="ECO:0007669"/>
    <property type="project" value="InterPro"/>
</dbReference>
<dbReference type="Proteomes" id="UP000051296">
    <property type="component" value="Unassembled WGS sequence"/>
</dbReference>
<comment type="caution">
    <text evidence="8">The sequence shown here is derived from an EMBL/GenBank/DDBJ whole genome shotgun (WGS) entry which is preliminary data.</text>
</comment>
<dbReference type="GO" id="GO:0009432">
    <property type="term" value="P:SOS response"/>
    <property type="evidence" value="ECO:0007669"/>
    <property type="project" value="InterPro"/>
</dbReference>
<dbReference type="Pfam" id="PF00717">
    <property type="entry name" value="Peptidase_S24"/>
    <property type="match status" value="1"/>
</dbReference>
<dbReference type="InterPro" id="IPR036390">
    <property type="entry name" value="WH_DNA-bd_sf"/>
</dbReference>
<evidence type="ECO:0000259" key="7">
    <source>
        <dbReference type="Pfam" id="PF01726"/>
    </source>
</evidence>
<feature type="domain" description="Peptidase S24/S26A/S26B/S26C" evidence="6">
    <location>
        <begin position="101"/>
        <end position="196"/>
    </location>
</feature>
<evidence type="ECO:0000259" key="6">
    <source>
        <dbReference type="Pfam" id="PF00717"/>
    </source>
</evidence>
<dbReference type="RefSeq" id="WP_022791154.1">
    <property type="nucleotide sequence ID" value="NZ_ATUU01000001.1"/>
</dbReference>
<dbReference type="Gene3D" id="1.10.10.10">
    <property type="entry name" value="Winged helix-like DNA-binding domain superfamily/Winged helix DNA-binding domain"/>
    <property type="match status" value="1"/>
</dbReference>
<dbReference type="OrthoDB" id="9802364at2"/>
<keyword evidence="9" id="KW-1185">Reference proteome</keyword>
<dbReference type="InterPro" id="IPR006199">
    <property type="entry name" value="LexA_DNA-bd_dom"/>
</dbReference>
<dbReference type="InterPro" id="IPR036286">
    <property type="entry name" value="LexA/Signal_pep-like_sf"/>
</dbReference>
<dbReference type="InterPro" id="IPR015927">
    <property type="entry name" value="Peptidase_S24_S26A/B/C"/>
</dbReference>
<evidence type="ECO:0000256" key="4">
    <source>
        <dbReference type="ARBA" id="ARBA00023125"/>
    </source>
</evidence>
<dbReference type="InterPro" id="IPR050077">
    <property type="entry name" value="LexA_repressor"/>
</dbReference>
<proteinExistence type="predicted"/>
<keyword evidence="4" id="KW-0238">DNA-binding</keyword>
<evidence type="ECO:0000313" key="8">
    <source>
        <dbReference type="EMBL" id="KRN33353.1"/>
    </source>
</evidence>
<dbReference type="STRING" id="1123500.GCA_000420365_00352"/>
<dbReference type="GO" id="GO:0006508">
    <property type="term" value="P:proteolysis"/>
    <property type="evidence" value="ECO:0007669"/>
    <property type="project" value="InterPro"/>
</dbReference>
<reference evidence="8 9" key="1">
    <citation type="journal article" date="2015" name="Genome Announc.">
        <title>Expanding the biotechnology potential of lactobacilli through comparative genomics of 213 strains and associated genera.</title>
        <authorList>
            <person name="Sun Z."/>
            <person name="Harris H.M."/>
            <person name="McCann A."/>
            <person name="Guo C."/>
            <person name="Argimon S."/>
            <person name="Zhang W."/>
            <person name="Yang X."/>
            <person name="Jeffery I.B."/>
            <person name="Cooney J.C."/>
            <person name="Kagawa T.F."/>
            <person name="Liu W."/>
            <person name="Song Y."/>
            <person name="Salvetti E."/>
            <person name="Wrobel A."/>
            <person name="Rasinkangas P."/>
            <person name="Parkhill J."/>
            <person name="Rea M.C."/>
            <person name="O'Sullivan O."/>
            <person name="Ritari J."/>
            <person name="Douillard F.P."/>
            <person name="Paul Ross R."/>
            <person name="Yang R."/>
            <person name="Briner A.E."/>
            <person name="Felis G.E."/>
            <person name="de Vos W.M."/>
            <person name="Barrangou R."/>
            <person name="Klaenhammer T.R."/>
            <person name="Caufield P.W."/>
            <person name="Cui Y."/>
            <person name="Zhang H."/>
            <person name="O'Toole P.W."/>
        </authorList>
    </citation>
    <scope>NUCLEOTIDE SEQUENCE [LARGE SCALE GENOMIC DNA]</scope>
    <source>
        <strain evidence="8 9">DSM 20190</strain>
    </source>
</reference>
<evidence type="ECO:0000256" key="3">
    <source>
        <dbReference type="ARBA" id="ARBA00023015"/>
    </source>
</evidence>
<organism evidence="8 9">
    <name type="scientific">Weissella halotolerans DSM 20190</name>
    <dbReference type="NCBI Taxonomy" id="1123500"/>
    <lineage>
        <taxon>Bacteria</taxon>
        <taxon>Bacillati</taxon>
        <taxon>Bacillota</taxon>
        <taxon>Bacilli</taxon>
        <taxon>Lactobacillales</taxon>
        <taxon>Lactobacillaceae</taxon>
        <taxon>Weissella</taxon>
    </lineage>
</organism>
<keyword evidence="1" id="KW-0678">Repressor</keyword>
<dbReference type="PANTHER" id="PTHR33516:SF2">
    <property type="entry name" value="LEXA REPRESSOR-RELATED"/>
    <property type="match status" value="1"/>
</dbReference>
<dbReference type="PATRIC" id="fig|1123500.6.peg.149"/>
<feature type="domain" description="LexA repressor DNA-binding" evidence="7">
    <location>
        <begin position="2"/>
        <end position="64"/>
    </location>
</feature>
<dbReference type="GO" id="GO:0003677">
    <property type="term" value="F:DNA binding"/>
    <property type="evidence" value="ECO:0007669"/>
    <property type="project" value="UniProtKB-KW"/>
</dbReference>
<evidence type="ECO:0000256" key="1">
    <source>
        <dbReference type="ARBA" id="ARBA00022491"/>
    </source>
</evidence>
<keyword evidence="2" id="KW-0235">DNA replication</keyword>
<gene>
    <name evidence="8" type="ORF">IV68_GL000151</name>
</gene>
<name>A0A0R2FY71_9LACO</name>
<dbReference type="GO" id="GO:0045892">
    <property type="term" value="P:negative regulation of DNA-templated transcription"/>
    <property type="evidence" value="ECO:0007669"/>
    <property type="project" value="InterPro"/>
</dbReference>
<protein>
    <submittedName>
        <fullName evidence="8">LexA repressor</fullName>
    </submittedName>
</protein>
<keyword evidence="5" id="KW-0804">Transcription</keyword>
<dbReference type="NCBIfam" id="TIGR00498">
    <property type="entry name" value="lexA"/>
    <property type="match status" value="1"/>
</dbReference>
<dbReference type="SUPFAM" id="SSF51306">
    <property type="entry name" value="LexA/Signal peptidase"/>
    <property type="match status" value="1"/>
</dbReference>
<dbReference type="EMBL" id="JQAX01000001">
    <property type="protein sequence ID" value="KRN33353.1"/>
    <property type="molecule type" value="Genomic_DNA"/>
</dbReference>
<dbReference type="InParanoid" id="A0A0R2FY71"/>
<dbReference type="InterPro" id="IPR006200">
    <property type="entry name" value="LexA"/>
</dbReference>
<dbReference type="SUPFAM" id="SSF46785">
    <property type="entry name" value="Winged helix' DNA-binding domain"/>
    <property type="match status" value="1"/>
</dbReference>
<keyword evidence="3" id="KW-0805">Transcription regulation</keyword>
<evidence type="ECO:0000313" key="9">
    <source>
        <dbReference type="Proteomes" id="UP000051296"/>
    </source>
</evidence>
<dbReference type="AlphaFoldDB" id="A0A0R2FY71"/>
<evidence type="ECO:0000256" key="5">
    <source>
        <dbReference type="ARBA" id="ARBA00023163"/>
    </source>
</evidence>
<dbReference type="eggNOG" id="COG1974">
    <property type="taxonomic scope" value="Bacteria"/>
</dbReference>
<dbReference type="GO" id="GO:0006260">
    <property type="term" value="P:DNA replication"/>
    <property type="evidence" value="ECO:0007669"/>
    <property type="project" value="UniProtKB-KW"/>
</dbReference>
<dbReference type="FunCoup" id="A0A0R2FY71">
    <property type="interactions" value="207"/>
</dbReference>
<dbReference type="PANTHER" id="PTHR33516">
    <property type="entry name" value="LEXA REPRESSOR"/>
    <property type="match status" value="1"/>
</dbReference>
<dbReference type="InterPro" id="IPR036388">
    <property type="entry name" value="WH-like_DNA-bd_sf"/>
</dbReference>
<dbReference type="Pfam" id="PF01726">
    <property type="entry name" value="LexA_DNA_bind"/>
    <property type="match status" value="1"/>
</dbReference>
<dbReference type="Gene3D" id="2.10.109.10">
    <property type="entry name" value="Umud Fragment, subunit A"/>
    <property type="match status" value="1"/>
</dbReference>